<evidence type="ECO:0000313" key="3">
    <source>
        <dbReference type="Proteomes" id="UP000054559"/>
    </source>
</evidence>
<organism evidence="2 3">
    <name type="scientific">Coccidioides immitis RMSCC 3703</name>
    <dbReference type="NCBI Taxonomy" id="454286"/>
    <lineage>
        <taxon>Eukaryota</taxon>
        <taxon>Fungi</taxon>
        <taxon>Dikarya</taxon>
        <taxon>Ascomycota</taxon>
        <taxon>Pezizomycotina</taxon>
        <taxon>Eurotiomycetes</taxon>
        <taxon>Eurotiomycetidae</taxon>
        <taxon>Onygenales</taxon>
        <taxon>Onygenaceae</taxon>
        <taxon>Coccidioides</taxon>
    </lineage>
</organism>
<protein>
    <submittedName>
        <fullName evidence="2">Uncharacterized protein</fullName>
    </submittedName>
</protein>
<dbReference type="Proteomes" id="UP000054559">
    <property type="component" value="Unassembled WGS sequence"/>
</dbReference>
<evidence type="ECO:0000256" key="1">
    <source>
        <dbReference type="SAM" id="MobiDB-lite"/>
    </source>
</evidence>
<accession>A0A0J8QTU6</accession>
<dbReference type="EMBL" id="DS268140">
    <property type="protein sequence ID" value="KMU75480.1"/>
    <property type="molecule type" value="Genomic_DNA"/>
</dbReference>
<dbReference type="AlphaFoldDB" id="A0A0J8QTU6"/>
<reference evidence="3" key="1">
    <citation type="journal article" date="2010" name="Genome Res.">
        <title>Population genomic sequencing of Coccidioides fungi reveals recent hybridization and transposon control.</title>
        <authorList>
            <person name="Neafsey D.E."/>
            <person name="Barker B.M."/>
            <person name="Sharpton T.J."/>
            <person name="Stajich J.E."/>
            <person name="Park D.J."/>
            <person name="Whiston E."/>
            <person name="Hung C.-Y."/>
            <person name="McMahan C."/>
            <person name="White J."/>
            <person name="Sykes S."/>
            <person name="Heiman D."/>
            <person name="Young S."/>
            <person name="Zeng Q."/>
            <person name="Abouelleil A."/>
            <person name="Aftuck L."/>
            <person name="Bessette D."/>
            <person name="Brown A."/>
            <person name="FitzGerald M."/>
            <person name="Lui A."/>
            <person name="Macdonald J.P."/>
            <person name="Priest M."/>
            <person name="Orbach M.J."/>
            <person name="Galgiani J.N."/>
            <person name="Kirkland T.N."/>
            <person name="Cole G.T."/>
            <person name="Birren B.W."/>
            <person name="Henn M.R."/>
            <person name="Taylor J.W."/>
            <person name="Rounsley S.D."/>
        </authorList>
    </citation>
    <scope>NUCLEOTIDE SEQUENCE [LARGE SCALE GENOMIC DNA]</scope>
    <source>
        <strain evidence="3">RMSCC 3703</strain>
    </source>
</reference>
<feature type="region of interest" description="Disordered" evidence="1">
    <location>
        <begin position="1"/>
        <end position="29"/>
    </location>
</feature>
<name>A0A0J8QTU6_COCIT</name>
<evidence type="ECO:0000313" key="2">
    <source>
        <dbReference type="EMBL" id="KMU75480.1"/>
    </source>
</evidence>
<proteinExistence type="predicted"/>
<sequence>MASRARGTLPRPNQSEGEPSLAFGKARNNLRTNQGESIAVVYPTRVAEVEVAGHEQFSAHLEDRSLSVVTPWGKKMLYVPTARRQRLLGVTACTCSWDGYVPTQPALPH</sequence>
<gene>
    <name evidence="2" type="ORF">CISG_05114</name>
</gene>